<dbReference type="RefSeq" id="WP_041333662.1">
    <property type="nucleotide sequence ID" value="NZ_FOTV01000003.1"/>
</dbReference>
<accession>W5YVP3</accession>
<dbReference type="KEGG" id="msr:AU15_09800"/>
<dbReference type="Proteomes" id="UP000199211">
    <property type="component" value="Unassembled WGS sequence"/>
</dbReference>
<gene>
    <name evidence="1" type="ORF">AU15_09800</name>
    <name evidence="2" type="ORF">SAMN04487868_103256</name>
</gene>
<dbReference type="EMBL" id="FOTV01000003">
    <property type="protein sequence ID" value="SFL53087.1"/>
    <property type="molecule type" value="Genomic_DNA"/>
</dbReference>
<keyword evidence="4" id="KW-1185">Reference proteome</keyword>
<dbReference type="Proteomes" id="UP000035081">
    <property type="component" value="Chromosome"/>
</dbReference>
<reference evidence="2 4" key="2">
    <citation type="submission" date="2016-10" db="EMBL/GenBank/DDBJ databases">
        <authorList>
            <person name="Varghese N."/>
            <person name="Submissions S."/>
        </authorList>
    </citation>
    <scope>NUCLEOTIDE SEQUENCE [LARGE SCALE GENOMIC DNA]</scope>
    <source>
        <strain evidence="2 4">DSM 26291</strain>
    </source>
</reference>
<protein>
    <submittedName>
        <fullName evidence="1">Uncharacterized protein</fullName>
    </submittedName>
</protein>
<evidence type="ECO:0000313" key="3">
    <source>
        <dbReference type="Proteomes" id="UP000035081"/>
    </source>
</evidence>
<proteinExistence type="predicted"/>
<evidence type="ECO:0000313" key="4">
    <source>
        <dbReference type="Proteomes" id="UP000199211"/>
    </source>
</evidence>
<reference evidence="1 3" key="1">
    <citation type="journal article" date="2014" name="Genome Announc.">
        <title>Draft Genome Sequences of Marinobacter similis A3d10T and Marinobacter salarius R9SW1T.</title>
        <authorList>
            <person name="Ivanova E.P."/>
            <person name="Ng H.J."/>
            <person name="Webb H.K."/>
            <person name="Feng G."/>
            <person name="Oshima K."/>
            <person name="Hattori M."/>
            <person name="Ohkuma M."/>
            <person name="Sergeev A.F."/>
            <person name="Mikhailov V.V."/>
            <person name="Crawford R.J."/>
            <person name="Sawabe T."/>
        </authorList>
    </citation>
    <scope>NUCLEOTIDE SEQUENCE [LARGE SCALE GENOMIC DNA]</scope>
    <source>
        <strain evidence="3">A3d10 and R9SW1</strain>
        <strain evidence="1">R9SW1</strain>
    </source>
</reference>
<sequence>MKVSEDDAKLAALAVNFSEQIFDSLEPSEDVHAALLMQALEKRGYEGLTMERVDQLISYFLTESEIDLYSLPEYEEELPLKLD</sequence>
<organism evidence="1 3">
    <name type="scientific">Marinobacter salarius</name>
    <dbReference type="NCBI Taxonomy" id="1420917"/>
    <lineage>
        <taxon>Bacteria</taxon>
        <taxon>Pseudomonadati</taxon>
        <taxon>Pseudomonadota</taxon>
        <taxon>Gammaproteobacteria</taxon>
        <taxon>Pseudomonadales</taxon>
        <taxon>Marinobacteraceae</taxon>
        <taxon>Marinobacter</taxon>
    </lineage>
</organism>
<evidence type="ECO:0000313" key="2">
    <source>
        <dbReference type="EMBL" id="SFL53087.1"/>
    </source>
</evidence>
<accession>A0A1I4IGA7</accession>
<dbReference type="HOGENOM" id="CLU_2538615_0_0_6"/>
<dbReference type="EMBL" id="CP007152">
    <property type="protein sequence ID" value="AHI33135.1"/>
    <property type="molecule type" value="Genomic_DNA"/>
</dbReference>
<evidence type="ECO:0000313" key="1">
    <source>
        <dbReference type="EMBL" id="AHI33135.1"/>
    </source>
</evidence>
<dbReference type="AlphaFoldDB" id="W5YVP3"/>
<name>W5YVP3_9GAMM</name>